<sequence length="166" mass="18715">MSNPPSPRHAVGMAARKLNIRRAVDGDLADLVALENQSFRGDRLSARQWARHLDSDSAMILVALGERHLVGALVLFFRRGNDIARLYSLAIAAESRGLGLGNSLLEAGERAARRRGCRRMRLEVRADNAAARRIYERRGFRIIGERPRYYEDGEDAIRYEKAFDPP</sequence>
<keyword evidence="1" id="KW-0808">Transferase</keyword>
<keyword evidence="5" id="KW-1185">Reference proteome</keyword>
<evidence type="ECO:0000256" key="1">
    <source>
        <dbReference type="ARBA" id="ARBA00022679"/>
    </source>
</evidence>
<evidence type="ECO:0000259" key="3">
    <source>
        <dbReference type="PROSITE" id="PS51186"/>
    </source>
</evidence>
<dbReference type="AlphaFoldDB" id="A0A1I4YMA0"/>
<dbReference type="PANTHER" id="PTHR43420:SF12">
    <property type="entry name" value="N-ACETYLTRANSFERASE DOMAIN-CONTAINING PROTEIN"/>
    <property type="match status" value="1"/>
</dbReference>
<proteinExistence type="predicted"/>
<reference evidence="4 5" key="1">
    <citation type="submission" date="2016-10" db="EMBL/GenBank/DDBJ databases">
        <authorList>
            <person name="de Groot N.N."/>
        </authorList>
    </citation>
    <scope>NUCLEOTIDE SEQUENCE [LARGE SCALE GENOMIC DNA]</scope>
    <source>
        <strain evidence="4 5">CGMCC 1.7659</strain>
    </source>
</reference>
<dbReference type="SUPFAM" id="SSF55729">
    <property type="entry name" value="Acyl-CoA N-acyltransferases (Nat)"/>
    <property type="match status" value="1"/>
</dbReference>
<dbReference type="Pfam" id="PF00583">
    <property type="entry name" value="Acetyltransf_1"/>
    <property type="match status" value="1"/>
</dbReference>
<dbReference type="PROSITE" id="PS51186">
    <property type="entry name" value="GNAT"/>
    <property type="match status" value="1"/>
</dbReference>
<feature type="domain" description="N-acetyltransferase" evidence="3">
    <location>
        <begin position="18"/>
        <end position="164"/>
    </location>
</feature>
<dbReference type="InterPro" id="IPR000182">
    <property type="entry name" value="GNAT_dom"/>
</dbReference>
<keyword evidence="4" id="KW-0687">Ribonucleoprotein</keyword>
<dbReference type="RefSeq" id="WP_092408520.1">
    <property type="nucleotide sequence ID" value="NZ_FOVF01000018.1"/>
</dbReference>
<evidence type="ECO:0000256" key="2">
    <source>
        <dbReference type="ARBA" id="ARBA00023315"/>
    </source>
</evidence>
<dbReference type="OrthoDB" id="27442at2"/>
<dbReference type="InterPro" id="IPR050680">
    <property type="entry name" value="YpeA/RimI_acetyltransf"/>
</dbReference>
<dbReference type="PANTHER" id="PTHR43420">
    <property type="entry name" value="ACETYLTRANSFERASE"/>
    <property type="match status" value="1"/>
</dbReference>
<dbReference type="Proteomes" id="UP000198575">
    <property type="component" value="Unassembled WGS sequence"/>
</dbReference>
<dbReference type="Gene3D" id="3.40.630.30">
    <property type="match status" value="1"/>
</dbReference>
<dbReference type="EMBL" id="FOVF01000018">
    <property type="protein sequence ID" value="SFN39178.1"/>
    <property type="molecule type" value="Genomic_DNA"/>
</dbReference>
<gene>
    <name evidence="4" type="ORF">SAMN05216289_11863</name>
</gene>
<keyword evidence="2" id="KW-0012">Acyltransferase</keyword>
<dbReference type="InterPro" id="IPR016181">
    <property type="entry name" value="Acyl_CoA_acyltransferase"/>
</dbReference>
<evidence type="ECO:0000313" key="5">
    <source>
        <dbReference type="Proteomes" id="UP000198575"/>
    </source>
</evidence>
<protein>
    <submittedName>
        <fullName evidence="4">Ribosomal protein S18 acetylase RimI</fullName>
    </submittedName>
</protein>
<evidence type="ECO:0000313" key="4">
    <source>
        <dbReference type="EMBL" id="SFN39178.1"/>
    </source>
</evidence>
<dbReference type="GO" id="GO:0016747">
    <property type="term" value="F:acyltransferase activity, transferring groups other than amino-acyl groups"/>
    <property type="evidence" value="ECO:0007669"/>
    <property type="project" value="InterPro"/>
</dbReference>
<name>A0A1I4YMA0_9GAMM</name>
<organism evidence="4 5">
    <name type="scientific">Dokdonella immobilis</name>
    <dbReference type="NCBI Taxonomy" id="578942"/>
    <lineage>
        <taxon>Bacteria</taxon>
        <taxon>Pseudomonadati</taxon>
        <taxon>Pseudomonadota</taxon>
        <taxon>Gammaproteobacteria</taxon>
        <taxon>Lysobacterales</taxon>
        <taxon>Rhodanobacteraceae</taxon>
        <taxon>Dokdonella</taxon>
    </lineage>
</organism>
<dbReference type="GO" id="GO:0005840">
    <property type="term" value="C:ribosome"/>
    <property type="evidence" value="ECO:0007669"/>
    <property type="project" value="UniProtKB-KW"/>
</dbReference>
<keyword evidence="4" id="KW-0689">Ribosomal protein</keyword>
<accession>A0A1I4YMA0</accession>